<gene>
    <name evidence="1" type="ORF">Llan_0191</name>
</gene>
<protein>
    <recommendedName>
        <fullName evidence="3">Periplasmic glucans biosynthesis protein</fullName>
    </recommendedName>
</protein>
<evidence type="ECO:0000313" key="2">
    <source>
        <dbReference type="Proteomes" id="UP000054869"/>
    </source>
</evidence>
<sequence length="93" mass="10291">MKTTSRTEKKRYTFESAPRCGARTKGNNGKPCRCPAIRGKARCRVHGGARGSGAPRYNLNALKHGETTGEAKAFREEIRLAIKRSKGFIKELV</sequence>
<comment type="caution">
    <text evidence="1">The sequence shown here is derived from an EMBL/GenBank/DDBJ whole genome shotgun (WGS) entry which is preliminary data.</text>
</comment>
<name>A0A0W0VZ56_9GAMM</name>
<reference evidence="1 2" key="1">
    <citation type="submission" date="2015-11" db="EMBL/GenBank/DDBJ databases">
        <title>Genomic analysis of 38 Legionella species identifies large and diverse effector repertoires.</title>
        <authorList>
            <person name="Burstein D."/>
            <person name="Amaro F."/>
            <person name="Zusman T."/>
            <person name="Lifshitz Z."/>
            <person name="Cohen O."/>
            <person name="Gilbert J.A."/>
            <person name="Pupko T."/>
            <person name="Shuman H.A."/>
            <person name="Segal G."/>
        </authorList>
    </citation>
    <scope>NUCLEOTIDE SEQUENCE [LARGE SCALE GENOMIC DNA]</scope>
    <source>
        <strain evidence="1 2">ATCC 49751</strain>
    </source>
</reference>
<evidence type="ECO:0000313" key="1">
    <source>
        <dbReference type="EMBL" id="KTD25445.1"/>
    </source>
</evidence>
<keyword evidence="2" id="KW-1185">Reference proteome</keyword>
<dbReference type="PATRIC" id="fig|45067.4.peg.201"/>
<evidence type="ECO:0008006" key="3">
    <source>
        <dbReference type="Google" id="ProtNLM"/>
    </source>
</evidence>
<dbReference type="Proteomes" id="UP000054869">
    <property type="component" value="Unassembled WGS sequence"/>
</dbReference>
<dbReference type="AlphaFoldDB" id="A0A0W0VZ56"/>
<organism evidence="1 2">
    <name type="scientific">Legionella lansingensis</name>
    <dbReference type="NCBI Taxonomy" id="45067"/>
    <lineage>
        <taxon>Bacteria</taxon>
        <taxon>Pseudomonadati</taxon>
        <taxon>Pseudomonadota</taxon>
        <taxon>Gammaproteobacteria</taxon>
        <taxon>Legionellales</taxon>
        <taxon>Legionellaceae</taxon>
        <taxon>Legionella</taxon>
    </lineage>
</organism>
<dbReference type="eggNOG" id="ENOG5033DR2">
    <property type="taxonomic scope" value="Bacteria"/>
</dbReference>
<dbReference type="RefSeq" id="WP_028374330.1">
    <property type="nucleotide sequence ID" value="NZ_CAAAJD010000007.1"/>
</dbReference>
<dbReference type="STRING" id="45067.Llan_0191"/>
<proteinExistence type="predicted"/>
<accession>A0A0W0VZ56</accession>
<dbReference type="EMBL" id="LNYI01000004">
    <property type="protein sequence ID" value="KTD25445.1"/>
    <property type="molecule type" value="Genomic_DNA"/>
</dbReference>
<dbReference type="OrthoDB" id="7597230at2"/>